<dbReference type="InterPro" id="IPR041664">
    <property type="entry name" value="AAA_16"/>
</dbReference>
<name>A0A402D1C0_9BACT</name>
<dbReference type="InterPro" id="IPR005158">
    <property type="entry name" value="BTAD"/>
</dbReference>
<dbReference type="InterPro" id="IPR001867">
    <property type="entry name" value="OmpR/PhoB-type_DNA-bd"/>
</dbReference>
<dbReference type="SMART" id="SM01043">
    <property type="entry name" value="BTAD"/>
    <property type="match status" value="1"/>
</dbReference>
<dbReference type="CDD" id="cd01120">
    <property type="entry name" value="RecA-like_superfamily"/>
    <property type="match status" value="1"/>
</dbReference>
<dbReference type="RefSeq" id="WP_165864435.1">
    <property type="nucleotide sequence ID" value="NZ_AP025739.1"/>
</dbReference>
<keyword evidence="2" id="KW-0238">DNA-binding</keyword>
<dbReference type="AlphaFoldDB" id="A0A402D1C0"/>
<dbReference type="SMART" id="SM00862">
    <property type="entry name" value="Trans_reg_C"/>
    <property type="match status" value="1"/>
</dbReference>
<dbReference type="SUPFAM" id="SSF52540">
    <property type="entry name" value="P-loop containing nucleoside triphosphate hydrolases"/>
    <property type="match status" value="1"/>
</dbReference>
<sequence length="910" mass="99851">MDTLPQPILQIQLLGGLHVPCPDGANARFETRRAASLLAFLAVHRRRSHPREELIEMLWPDEDADATRIRFRQVLTTLRRTLESACPDMSDLLIADRVSVRLSADVSTDVAQFEDALTAAARSEAPETRAAALRRAVDAYGGELLPGYYDDWVLGERRRLEEDYLTALNRLTQALSDGGDNSQALEYARKAVRQDPLREEGHADLIRLLAADGRIADALRQFRELEQILWKELRVTPGAEIQALVEPLRSAPTLVFAPAPAVTAAVLESAPAPEDTPDGDITTRREIPLPSLGSLPARLTRFFGRQTEIETLSVLLTSSLEDAPNTRLLTLVGHGGSGKTRLALEVARRASAHFPGGVWFTPLADVDSAGMIVSAIADSLRPGPPPDGDLWEHCLSRLGAGRTLLVLDSMEHLVDEGAQTICSLMEQAAGLTCLVTSRRRLNLGGEQDYPVAPLPVPEEFEEPDLAALTPSMQLFLDRARQVSPQFTLTRTNQATVAALCRRLEGIPLALELAAGWAGALTPAQMLPRLSQRFNLLVSRRTDMDARHRSLRATLEWSYDRLAPELQHCFAQLGVFRGGWTLEASEAVCEEPQAFDILSQLTQHSLLITETHGEDIRFFMLETLREYAWELLPADQRLPLGRRHASWHRAIAEEAAPKLTGPDQIVWLDRLESESDNLRAALQWYQRDGPGRTPEDGEAGLSLAGCLWRFWDVRGHHEEGLRWLETFLTNGEAPPTPARVRALEAAGCLELARRHHELARTWLEAAVTAARALGDPHRLASALCSLGESLCDGADIDAAASAFTESQSLFQSAGDHYGSARTLAGGARIALREGDFKIAQSLADRSAAMHRIAGNLKGMAGGVHMNGVASLRLGDHTTARKRLTESLALWRQLGDKLGIEQAREDLGACQA</sequence>
<dbReference type="Pfam" id="PF13191">
    <property type="entry name" value="AAA_16"/>
    <property type="match status" value="1"/>
</dbReference>
<dbReference type="GO" id="GO:0003677">
    <property type="term" value="F:DNA binding"/>
    <property type="evidence" value="ECO:0007669"/>
    <property type="project" value="UniProtKB-KW"/>
</dbReference>
<accession>A0A402D1C0</accession>
<dbReference type="EMBL" id="AP025739">
    <property type="protein sequence ID" value="BDI31656.1"/>
    <property type="molecule type" value="Genomic_DNA"/>
</dbReference>
<dbReference type="GO" id="GO:0000160">
    <property type="term" value="P:phosphorelay signal transduction system"/>
    <property type="evidence" value="ECO:0007669"/>
    <property type="project" value="InterPro"/>
</dbReference>
<dbReference type="InterPro" id="IPR027417">
    <property type="entry name" value="P-loop_NTPase"/>
</dbReference>
<dbReference type="KEGG" id="ccot:CCAX7_37070"/>
<dbReference type="Proteomes" id="UP000287394">
    <property type="component" value="Chromosome"/>
</dbReference>
<protein>
    <submittedName>
        <fullName evidence="3">Uncharacterized protein</fullName>
    </submittedName>
</protein>
<dbReference type="SUPFAM" id="SSF46894">
    <property type="entry name" value="C-terminal effector domain of the bipartite response regulators"/>
    <property type="match status" value="1"/>
</dbReference>
<evidence type="ECO:0000256" key="1">
    <source>
        <dbReference type="ARBA" id="ARBA00005820"/>
    </source>
</evidence>
<dbReference type="Gene3D" id="1.10.10.10">
    <property type="entry name" value="Winged helix-like DNA-binding domain superfamily/Winged helix DNA-binding domain"/>
    <property type="match status" value="2"/>
</dbReference>
<dbReference type="PANTHER" id="PTHR47691:SF3">
    <property type="entry name" value="HTH-TYPE TRANSCRIPTIONAL REGULATOR RV0890C-RELATED"/>
    <property type="match status" value="1"/>
</dbReference>
<proteinExistence type="inferred from homology"/>
<gene>
    <name evidence="3" type="ORF">CCAX7_37070</name>
</gene>
<dbReference type="InterPro" id="IPR016032">
    <property type="entry name" value="Sig_transdc_resp-reg_C-effctor"/>
</dbReference>
<dbReference type="Pfam" id="PF03704">
    <property type="entry name" value="BTAD"/>
    <property type="match status" value="1"/>
</dbReference>
<dbReference type="InterPro" id="IPR011990">
    <property type="entry name" value="TPR-like_helical_dom_sf"/>
</dbReference>
<dbReference type="SUPFAM" id="SSF48452">
    <property type="entry name" value="TPR-like"/>
    <property type="match status" value="2"/>
</dbReference>
<evidence type="ECO:0000313" key="3">
    <source>
        <dbReference type="EMBL" id="BDI31656.1"/>
    </source>
</evidence>
<dbReference type="PANTHER" id="PTHR47691">
    <property type="entry name" value="REGULATOR-RELATED"/>
    <property type="match status" value="1"/>
</dbReference>
<comment type="similarity">
    <text evidence="1">Belongs to the AfsR/DnrI/RedD regulatory family.</text>
</comment>
<evidence type="ECO:0000256" key="2">
    <source>
        <dbReference type="ARBA" id="ARBA00023125"/>
    </source>
</evidence>
<reference evidence="3 4" key="1">
    <citation type="journal article" date="2019" name="Int. J. Syst. Evol. Microbiol.">
        <title>Capsulimonas corticalis gen. nov., sp. nov., an aerobic capsulated bacterium, of a novel bacterial order, Capsulimonadales ord. nov., of the class Armatimonadia of the phylum Armatimonadetes.</title>
        <authorList>
            <person name="Li J."/>
            <person name="Kudo C."/>
            <person name="Tonouchi A."/>
        </authorList>
    </citation>
    <scope>NUCLEOTIDE SEQUENCE [LARGE SCALE GENOMIC DNA]</scope>
    <source>
        <strain evidence="3 4">AX-7</strain>
    </source>
</reference>
<dbReference type="Gene3D" id="3.40.50.300">
    <property type="entry name" value="P-loop containing nucleotide triphosphate hydrolases"/>
    <property type="match status" value="1"/>
</dbReference>
<dbReference type="InterPro" id="IPR036388">
    <property type="entry name" value="WH-like_DNA-bd_sf"/>
</dbReference>
<dbReference type="GO" id="GO:0006355">
    <property type="term" value="P:regulation of DNA-templated transcription"/>
    <property type="evidence" value="ECO:0007669"/>
    <property type="project" value="InterPro"/>
</dbReference>
<evidence type="ECO:0000313" key="4">
    <source>
        <dbReference type="Proteomes" id="UP000287394"/>
    </source>
</evidence>
<organism evidence="3 4">
    <name type="scientific">Capsulimonas corticalis</name>
    <dbReference type="NCBI Taxonomy" id="2219043"/>
    <lineage>
        <taxon>Bacteria</taxon>
        <taxon>Bacillati</taxon>
        <taxon>Armatimonadota</taxon>
        <taxon>Armatimonadia</taxon>
        <taxon>Capsulimonadales</taxon>
        <taxon>Capsulimonadaceae</taxon>
        <taxon>Capsulimonas</taxon>
    </lineage>
</organism>
<keyword evidence="4" id="KW-1185">Reference proteome</keyword>
<dbReference type="Gene3D" id="1.25.40.10">
    <property type="entry name" value="Tetratricopeptide repeat domain"/>
    <property type="match status" value="2"/>
</dbReference>